<keyword evidence="1" id="KW-1133">Transmembrane helix</keyword>
<keyword evidence="1" id="KW-0812">Transmembrane</keyword>
<reference evidence="3" key="1">
    <citation type="submission" date="2014-08" db="EMBL/GenBank/DDBJ databases">
        <authorList>
            <person name="Moulin L."/>
        </authorList>
    </citation>
    <scope>NUCLEOTIDE SEQUENCE [LARGE SCALE GENOMIC DNA]</scope>
</reference>
<proteinExistence type="predicted"/>
<keyword evidence="1" id="KW-0472">Membrane</keyword>
<dbReference type="AlphaFoldDB" id="A0A090FPM2"/>
<feature type="transmembrane region" description="Helical" evidence="1">
    <location>
        <begin position="56"/>
        <end position="77"/>
    </location>
</feature>
<evidence type="ECO:0000256" key="1">
    <source>
        <dbReference type="SAM" id="Phobius"/>
    </source>
</evidence>
<evidence type="ECO:0000313" key="2">
    <source>
        <dbReference type="EMBL" id="CDX20884.1"/>
    </source>
</evidence>
<evidence type="ECO:0000313" key="3">
    <source>
        <dbReference type="Proteomes" id="UP000045285"/>
    </source>
</evidence>
<dbReference type="Proteomes" id="UP000045285">
    <property type="component" value="Unassembled WGS sequence"/>
</dbReference>
<sequence length="80" mass="8578">MYRPCGPQLVHSCSEGLSSDGRWARCGSGVGEECQELIKGVPQGVALFKVLANLSVFEFVSFDVLLCLCIAFSFLCLSAS</sequence>
<protein>
    <submittedName>
        <fullName evidence="2">Uncharacterized protein</fullName>
    </submittedName>
</protein>
<name>A0A090FPM2_MESPL</name>
<dbReference type="EMBL" id="CCMZ01000028">
    <property type="protein sequence ID" value="CDX20884.1"/>
    <property type="molecule type" value="Genomic_DNA"/>
</dbReference>
<keyword evidence="3" id="KW-1185">Reference proteome</keyword>
<accession>A0A090FPM2</accession>
<gene>
    <name evidence="2" type="ORF">MPL3356_340073</name>
</gene>
<organism evidence="2 3">
    <name type="scientific">Mesorhizobium plurifarium</name>
    <dbReference type="NCBI Taxonomy" id="69974"/>
    <lineage>
        <taxon>Bacteria</taxon>
        <taxon>Pseudomonadati</taxon>
        <taxon>Pseudomonadota</taxon>
        <taxon>Alphaproteobacteria</taxon>
        <taxon>Hyphomicrobiales</taxon>
        <taxon>Phyllobacteriaceae</taxon>
        <taxon>Mesorhizobium</taxon>
    </lineage>
</organism>